<protein>
    <recommendedName>
        <fullName evidence="1">DUF362 domain-containing protein</fullName>
    </recommendedName>
</protein>
<reference evidence="2 3" key="1">
    <citation type="journal article" date="2016" name="Nat. Commun.">
        <title>Thousands of microbial genomes shed light on interconnected biogeochemical processes in an aquifer system.</title>
        <authorList>
            <person name="Anantharaman K."/>
            <person name="Brown C.T."/>
            <person name="Hug L.A."/>
            <person name="Sharon I."/>
            <person name="Castelle C.J."/>
            <person name="Probst A.J."/>
            <person name="Thomas B.C."/>
            <person name="Singh A."/>
            <person name="Wilkins M.J."/>
            <person name="Karaoz U."/>
            <person name="Brodie E.L."/>
            <person name="Williams K.H."/>
            <person name="Hubbard S.S."/>
            <person name="Banfield J.F."/>
        </authorList>
    </citation>
    <scope>NUCLEOTIDE SEQUENCE [LARGE SCALE GENOMIC DNA]</scope>
</reference>
<accession>A0A1F7XLW7</accession>
<evidence type="ECO:0000313" key="3">
    <source>
        <dbReference type="Proteomes" id="UP000177382"/>
    </source>
</evidence>
<dbReference type="EMBL" id="MGFX01000006">
    <property type="protein sequence ID" value="OGM15358.1"/>
    <property type="molecule type" value="Genomic_DNA"/>
</dbReference>
<dbReference type="STRING" id="1802485.A2V97_01880"/>
<sequence length="287" mass="33153">MIIKGKKEFIDQITKFDIKTKYAVVKPNWKSNHEGEFTEPEILSWLFEALPNQKKIVVESYTPWRGLKFIESDSHKGKGVTLDGGKAHWDFYKEQDQHFLGTTGIGNVLKKHKVDYINITNEVWGGKCIGPEVIKKEVTDKKERITWEELYSYIPQKLYQIRKSSTLISLSKIKIEEGIQAIYISMSIKNLFGLIPHPSRWIPFHGENHESVSEVTRDIYTLYTLLFDKTLWVAEGIKTLVRNYCEPHQKVVENQNLLFVGRSAKQVDSEACKILGIDPAKVPHLHL</sequence>
<evidence type="ECO:0000259" key="1">
    <source>
        <dbReference type="Pfam" id="PF04015"/>
    </source>
</evidence>
<comment type="caution">
    <text evidence="2">The sequence shown here is derived from an EMBL/GenBank/DDBJ whole genome shotgun (WGS) entry which is preliminary data.</text>
</comment>
<feature type="domain" description="DUF362" evidence="1">
    <location>
        <begin position="24"/>
        <end position="272"/>
    </location>
</feature>
<gene>
    <name evidence="2" type="ORF">A2V97_01880</name>
</gene>
<dbReference type="Pfam" id="PF04015">
    <property type="entry name" value="DUF362"/>
    <property type="match status" value="1"/>
</dbReference>
<name>A0A1F7XLW7_9BACT</name>
<evidence type="ECO:0000313" key="2">
    <source>
        <dbReference type="EMBL" id="OGM15358.1"/>
    </source>
</evidence>
<dbReference type="AlphaFoldDB" id="A0A1F7XLW7"/>
<organism evidence="2 3">
    <name type="scientific">Candidatus Woesebacteria bacterium RBG_16_42_24</name>
    <dbReference type="NCBI Taxonomy" id="1802485"/>
    <lineage>
        <taxon>Bacteria</taxon>
        <taxon>Candidatus Woeseibacteriota</taxon>
    </lineage>
</organism>
<dbReference type="Proteomes" id="UP000177382">
    <property type="component" value="Unassembled WGS sequence"/>
</dbReference>
<proteinExistence type="predicted"/>
<dbReference type="InterPro" id="IPR007160">
    <property type="entry name" value="DUF362"/>
</dbReference>